<feature type="transmembrane region" description="Helical" evidence="1">
    <location>
        <begin position="200"/>
        <end position="220"/>
    </location>
</feature>
<organism evidence="2 3">
    <name type="scientific">Fusobacterium equinum</name>
    <dbReference type="NCBI Taxonomy" id="134605"/>
    <lineage>
        <taxon>Bacteria</taxon>
        <taxon>Fusobacteriati</taxon>
        <taxon>Fusobacteriota</taxon>
        <taxon>Fusobacteriia</taxon>
        <taxon>Fusobacteriales</taxon>
        <taxon>Fusobacteriaceae</taxon>
        <taxon>Fusobacterium</taxon>
    </lineage>
</organism>
<dbReference type="InterPro" id="IPR006160">
    <property type="entry name" value="SCFA_transpt_AtoE"/>
</dbReference>
<keyword evidence="3" id="KW-1185">Reference proteome</keyword>
<dbReference type="RefSeq" id="WP_008801569.1">
    <property type="nucleotide sequence ID" value="NZ_KQ956530.1"/>
</dbReference>
<reference evidence="3" key="1">
    <citation type="submission" date="2016-01" db="EMBL/GenBank/DDBJ databases">
        <authorList>
            <person name="Mitreva M."/>
            <person name="Pepin K.H."/>
            <person name="Mihindukulasuriya K.A."/>
            <person name="Fulton R."/>
            <person name="Fronick C."/>
            <person name="O'Laughlin M."/>
            <person name="Miner T."/>
            <person name="Herter B."/>
            <person name="Rosa B.A."/>
            <person name="Cordes M."/>
            <person name="Tomlinson C."/>
            <person name="Wollam A."/>
            <person name="Palsikar V.B."/>
            <person name="Mardis E.R."/>
            <person name="Wilson R.K."/>
        </authorList>
    </citation>
    <scope>NUCLEOTIDE SEQUENCE [LARGE SCALE GENOMIC DNA]</scope>
    <source>
        <strain evidence="3">CMW8396</strain>
    </source>
</reference>
<dbReference type="PATRIC" id="fig|134605.3.peg.855"/>
<gene>
    <name evidence="2" type="ORF">HMPREF3206_00858</name>
</gene>
<keyword evidence="1" id="KW-0812">Transmembrane</keyword>
<accession>A0A133NFK5</accession>
<dbReference type="PANTHER" id="PTHR41983:SF2">
    <property type="entry name" value="SHORT-CHAIN FATTY ACID TRANSPORTER-RELATED"/>
    <property type="match status" value="1"/>
</dbReference>
<feature type="transmembrane region" description="Helical" evidence="1">
    <location>
        <begin position="258"/>
        <end position="276"/>
    </location>
</feature>
<dbReference type="STRING" id="134605.HMPREF3206_00858"/>
<dbReference type="PANTHER" id="PTHR41983">
    <property type="entry name" value="SHORT-CHAIN FATTY ACID TRANSPORTER-RELATED"/>
    <property type="match status" value="1"/>
</dbReference>
<feature type="transmembrane region" description="Helical" evidence="1">
    <location>
        <begin position="145"/>
        <end position="163"/>
    </location>
</feature>
<comment type="caution">
    <text evidence="2">The sequence shown here is derived from an EMBL/GenBank/DDBJ whole genome shotgun (WGS) entry which is preliminary data.</text>
</comment>
<proteinExistence type="predicted"/>
<feature type="transmembrane region" description="Helical" evidence="1">
    <location>
        <begin position="436"/>
        <end position="457"/>
    </location>
</feature>
<sequence length="458" mass="49528">MEQKKEKKGIFKKFTSASVSLMQRWLPDPFIFCAILTFFVFVASLLFTKASVFDVIGYWSGGFWSLLAFSMQMALVLVTGHTMASSPVFKKLLENMASKLKTPRQAIIVVTVVSTIACILNWGFGLVIGAIFAKEIAKKLKGVDYRLLIASAYTGFLVWHGGLSGSIPLQLASGGEALKQQTLGVISEAIPTSQTLFSPMNLYIVIGLLILLPIINVAMYPSHDEVVTVDPALLKEVEPVVIDSKKMTPAEKIENGRLVSYALGLMGYVYIIKYLMENGFALNLNIVNFIFLFTGIIFHGTPRRYLDALAEAIKGAAGILLQFPFYAGIMGIMVGADVDGNSLAGLMSNFFVNISTPRTFPVFTFLSAGIVNFFVPSGGGQWVVQAPIVMPAGQMIGVTAAKSAVAIAWGDAWTNMVQPFWALPALGIAGLGAKDIMGYCLIVTIISGLFICSGFLLF</sequence>
<protein>
    <submittedName>
        <fullName evidence="2">TIGR00366 family protein</fullName>
    </submittedName>
</protein>
<feature type="transmembrane region" description="Helical" evidence="1">
    <location>
        <begin position="356"/>
        <end position="375"/>
    </location>
</feature>
<feature type="transmembrane region" description="Helical" evidence="1">
    <location>
        <begin position="55"/>
        <end position="78"/>
    </location>
</feature>
<feature type="transmembrane region" description="Helical" evidence="1">
    <location>
        <begin position="29"/>
        <end position="48"/>
    </location>
</feature>
<dbReference type="GO" id="GO:0005886">
    <property type="term" value="C:plasma membrane"/>
    <property type="evidence" value="ECO:0007669"/>
    <property type="project" value="TreeGrafter"/>
</dbReference>
<name>A0A133NFK5_9FUSO</name>
<dbReference type="Pfam" id="PF02667">
    <property type="entry name" value="SCFA_trans"/>
    <property type="match status" value="1"/>
</dbReference>
<feature type="transmembrane region" description="Helical" evidence="1">
    <location>
        <begin position="312"/>
        <end position="336"/>
    </location>
</feature>
<dbReference type="AlphaFoldDB" id="A0A133NFK5"/>
<feature type="transmembrane region" description="Helical" evidence="1">
    <location>
        <begin position="106"/>
        <end position="133"/>
    </location>
</feature>
<dbReference type="Proteomes" id="UP000070617">
    <property type="component" value="Unassembled WGS sequence"/>
</dbReference>
<feature type="transmembrane region" description="Helical" evidence="1">
    <location>
        <begin position="282"/>
        <end position="300"/>
    </location>
</feature>
<dbReference type="EMBL" id="LRPX01000035">
    <property type="protein sequence ID" value="KXA15027.1"/>
    <property type="molecule type" value="Genomic_DNA"/>
</dbReference>
<evidence type="ECO:0000313" key="2">
    <source>
        <dbReference type="EMBL" id="KXA15027.1"/>
    </source>
</evidence>
<keyword evidence="1" id="KW-1133">Transmembrane helix</keyword>
<keyword evidence="1" id="KW-0472">Membrane</keyword>
<evidence type="ECO:0000256" key="1">
    <source>
        <dbReference type="SAM" id="Phobius"/>
    </source>
</evidence>
<evidence type="ECO:0000313" key="3">
    <source>
        <dbReference type="Proteomes" id="UP000070617"/>
    </source>
</evidence>